<evidence type="ECO:0000313" key="2">
    <source>
        <dbReference type="EnsemblMetazoa" id="Aqu2.1.33663_001"/>
    </source>
</evidence>
<name>A0A1X7V0X5_AMPQE</name>
<keyword evidence="1" id="KW-0812">Transmembrane</keyword>
<keyword evidence="1" id="KW-0472">Membrane</keyword>
<dbReference type="AlphaFoldDB" id="A0A1X7V0X5"/>
<sequence>MNNTTNGDFLQDVESFLYTPLGLGALAGATALLTSCLWLICCSVACCCIKWRNKRRESGTIEAGADLKYMTCTEFRPPHYSSATSTENGYHSNAGTLSSLNRHDALAIHSSMDAILN</sequence>
<reference evidence="2" key="1">
    <citation type="submission" date="2017-05" db="UniProtKB">
        <authorList>
            <consortium name="EnsemblMetazoa"/>
        </authorList>
    </citation>
    <scope>IDENTIFICATION</scope>
</reference>
<keyword evidence="1" id="KW-1133">Transmembrane helix</keyword>
<proteinExistence type="predicted"/>
<feature type="transmembrane region" description="Helical" evidence="1">
    <location>
        <begin position="20"/>
        <end position="49"/>
    </location>
</feature>
<dbReference type="InParanoid" id="A0A1X7V0X5"/>
<evidence type="ECO:0000256" key="1">
    <source>
        <dbReference type="SAM" id="Phobius"/>
    </source>
</evidence>
<accession>A0A1X7V0X5</accession>
<protein>
    <submittedName>
        <fullName evidence="2">Uncharacterized protein</fullName>
    </submittedName>
</protein>
<dbReference type="EnsemblMetazoa" id="Aqu2.1.33663_001">
    <property type="protein sequence ID" value="Aqu2.1.33663_001"/>
    <property type="gene ID" value="Aqu2.1.33663"/>
</dbReference>
<organism evidence="2">
    <name type="scientific">Amphimedon queenslandica</name>
    <name type="common">Sponge</name>
    <dbReference type="NCBI Taxonomy" id="400682"/>
    <lineage>
        <taxon>Eukaryota</taxon>
        <taxon>Metazoa</taxon>
        <taxon>Porifera</taxon>
        <taxon>Demospongiae</taxon>
        <taxon>Heteroscleromorpha</taxon>
        <taxon>Haplosclerida</taxon>
        <taxon>Niphatidae</taxon>
        <taxon>Amphimedon</taxon>
    </lineage>
</organism>